<dbReference type="Proteomes" id="UP001055072">
    <property type="component" value="Unassembled WGS sequence"/>
</dbReference>
<dbReference type="EMBL" id="MU275031">
    <property type="protein sequence ID" value="KAI0082979.1"/>
    <property type="molecule type" value="Genomic_DNA"/>
</dbReference>
<organism evidence="1 2">
    <name type="scientific">Irpex rosettiformis</name>
    <dbReference type="NCBI Taxonomy" id="378272"/>
    <lineage>
        <taxon>Eukaryota</taxon>
        <taxon>Fungi</taxon>
        <taxon>Dikarya</taxon>
        <taxon>Basidiomycota</taxon>
        <taxon>Agaricomycotina</taxon>
        <taxon>Agaricomycetes</taxon>
        <taxon>Polyporales</taxon>
        <taxon>Irpicaceae</taxon>
        <taxon>Irpex</taxon>
    </lineage>
</organism>
<proteinExistence type="predicted"/>
<evidence type="ECO:0000313" key="2">
    <source>
        <dbReference type="Proteomes" id="UP001055072"/>
    </source>
</evidence>
<reference evidence="1" key="1">
    <citation type="journal article" date="2021" name="Environ. Microbiol.">
        <title>Gene family expansions and transcriptome signatures uncover fungal adaptations to wood decay.</title>
        <authorList>
            <person name="Hage H."/>
            <person name="Miyauchi S."/>
            <person name="Viragh M."/>
            <person name="Drula E."/>
            <person name="Min B."/>
            <person name="Chaduli D."/>
            <person name="Navarro D."/>
            <person name="Favel A."/>
            <person name="Norest M."/>
            <person name="Lesage-Meessen L."/>
            <person name="Balint B."/>
            <person name="Merenyi Z."/>
            <person name="de Eugenio L."/>
            <person name="Morin E."/>
            <person name="Martinez A.T."/>
            <person name="Baldrian P."/>
            <person name="Stursova M."/>
            <person name="Martinez M.J."/>
            <person name="Novotny C."/>
            <person name="Magnuson J.K."/>
            <person name="Spatafora J.W."/>
            <person name="Maurice S."/>
            <person name="Pangilinan J."/>
            <person name="Andreopoulos W."/>
            <person name="LaButti K."/>
            <person name="Hundley H."/>
            <person name="Na H."/>
            <person name="Kuo A."/>
            <person name="Barry K."/>
            <person name="Lipzen A."/>
            <person name="Henrissat B."/>
            <person name="Riley R."/>
            <person name="Ahrendt S."/>
            <person name="Nagy L.G."/>
            <person name="Grigoriev I.V."/>
            <person name="Martin F."/>
            <person name="Rosso M.N."/>
        </authorList>
    </citation>
    <scope>NUCLEOTIDE SEQUENCE</scope>
    <source>
        <strain evidence="1">CBS 384.51</strain>
    </source>
</reference>
<accession>A0ACB8TLY1</accession>
<name>A0ACB8TLY1_9APHY</name>
<comment type="caution">
    <text evidence="1">The sequence shown here is derived from an EMBL/GenBank/DDBJ whole genome shotgun (WGS) entry which is preliminary data.</text>
</comment>
<keyword evidence="2" id="KW-1185">Reference proteome</keyword>
<protein>
    <submittedName>
        <fullName evidence="1">Uncharacterized protein</fullName>
    </submittedName>
</protein>
<gene>
    <name evidence="1" type="ORF">BDY19DRAFT_998990</name>
</gene>
<sequence>MSQSRQSQSQPATTPVPTSPILPPSATSARATPLPSSPVIQAPLSSPPALPSVPAAIQHQHSQDCHAPYPGTSLAGSSPVSSHSNDAALVVASAAPPLPPPPPTTRHSKAPARIATHMPDSFHSKFDNEQNHLREKQTREMERKERELREKYEVIVHCLLKDGEQPVHQSFQDSSSATQFVFSRAHLDTLGLVDNGTSSSTPVKFKIYRIDEDLWVSVSDGYSALVPANRHLFVIASGVQDHDALNSVISHFSRKFSSTLHLCNGLAQERRDVRVQAHMSQIESAMVIKSSKRTSRVAPHPSLGPAPASSSSSSLSRKVKPRPVLKKRKYSKHEVDFVELTDDDDVKHDVDFIEITDDDNVKHEHSTRVSLPPEVVGQTFSLLSESSSEDDAEVRAEPGSGISVGLDLEEKANGTSKSHLNVAAADALHHLASSSSSDRRSRSPQQGVPNSDPNAATRVWPCQFDCAEMFKGFTDFNENISSLSMEEVFFRAFPSARFFVKTTFYENQDRWYGVPIDVRCAAIAAKTSWPNFQKQNPSDKAGPRAARKVLQRQTKDSEA</sequence>
<evidence type="ECO:0000313" key="1">
    <source>
        <dbReference type="EMBL" id="KAI0082979.1"/>
    </source>
</evidence>